<accession>A0A2S1LFS3</accession>
<dbReference type="OrthoDB" id="8602450at2"/>
<gene>
    <name evidence="1" type="ORF">FFWV33_14245</name>
</gene>
<dbReference type="KEGG" id="ffa:FFWV33_14245"/>
<organism evidence="1 2">
    <name type="scientific">Flavobacterium faecale</name>
    <dbReference type="NCBI Taxonomy" id="1355330"/>
    <lineage>
        <taxon>Bacteria</taxon>
        <taxon>Pseudomonadati</taxon>
        <taxon>Bacteroidota</taxon>
        <taxon>Flavobacteriia</taxon>
        <taxon>Flavobacteriales</taxon>
        <taxon>Flavobacteriaceae</taxon>
        <taxon>Flavobacterium</taxon>
    </lineage>
</organism>
<dbReference type="AlphaFoldDB" id="A0A2S1LFS3"/>
<evidence type="ECO:0000313" key="2">
    <source>
        <dbReference type="Proteomes" id="UP000244527"/>
    </source>
</evidence>
<protein>
    <submittedName>
        <fullName evidence="1">Uncharacterized protein</fullName>
    </submittedName>
</protein>
<dbReference type="EMBL" id="CP020918">
    <property type="protein sequence ID" value="AWG22604.1"/>
    <property type="molecule type" value="Genomic_DNA"/>
</dbReference>
<dbReference type="RefSeq" id="WP_108741523.1">
    <property type="nucleotide sequence ID" value="NZ_CP020918.1"/>
</dbReference>
<proteinExistence type="predicted"/>
<evidence type="ECO:0000313" key="1">
    <source>
        <dbReference type="EMBL" id="AWG22604.1"/>
    </source>
</evidence>
<dbReference type="Proteomes" id="UP000244527">
    <property type="component" value="Chromosome"/>
</dbReference>
<reference evidence="1 2" key="1">
    <citation type="submission" date="2017-04" db="EMBL/GenBank/DDBJ databases">
        <title>Compelte genome sequence of WV33.</title>
        <authorList>
            <person name="Lee P.C."/>
        </authorList>
    </citation>
    <scope>NUCLEOTIDE SEQUENCE [LARGE SCALE GENOMIC DNA]</scope>
    <source>
        <strain evidence="1 2">WV33</strain>
    </source>
</reference>
<name>A0A2S1LFS3_9FLAO</name>
<sequence>MDIIDRSAITIRYKQPFIDWTNALTPELQMSDKVAQLATTYLVKGDFDDADKCIKKYYKKIFEEELEGHWTDEEDWPQKRTFKIFNVWFSYGVSELVIDL</sequence>
<keyword evidence="2" id="KW-1185">Reference proteome</keyword>